<proteinExistence type="predicted"/>
<sequence>MCLIHAQPPLPTMKTVQIDGGKKQKLRLDILGALSANQELSSGQIGKIHITDIRAFAVVENKIAKKA</sequence>
<dbReference type="OrthoDB" id="9805696at2"/>
<name>A0A3L8PTV7_9GAMM</name>
<dbReference type="RefSeq" id="WP_121839842.1">
    <property type="nucleotide sequence ID" value="NZ_ML014802.1"/>
</dbReference>
<dbReference type="InterPro" id="IPR005580">
    <property type="entry name" value="DbpA/CsdA_RNA-bd_dom"/>
</dbReference>
<dbReference type="EMBL" id="QZEI01000053">
    <property type="protein sequence ID" value="RLV58840.1"/>
    <property type="molecule type" value="Genomic_DNA"/>
</dbReference>
<accession>A0A3L8PTV7</accession>
<gene>
    <name evidence="2" type="ORF">D5018_15160</name>
</gene>
<dbReference type="Proteomes" id="UP000281474">
    <property type="component" value="Unassembled WGS sequence"/>
</dbReference>
<evidence type="ECO:0000313" key="2">
    <source>
        <dbReference type="EMBL" id="RLV58840.1"/>
    </source>
</evidence>
<evidence type="ECO:0000259" key="1">
    <source>
        <dbReference type="Pfam" id="PF03880"/>
    </source>
</evidence>
<evidence type="ECO:0000313" key="3">
    <source>
        <dbReference type="Proteomes" id="UP000281474"/>
    </source>
</evidence>
<protein>
    <recommendedName>
        <fullName evidence="1">DEAD box helicase DbpA/CsdA RNA-binding domain-containing protein</fullName>
    </recommendedName>
</protein>
<dbReference type="Pfam" id="PF03880">
    <property type="entry name" value="DbpA"/>
    <property type="match status" value="1"/>
</dbReference>
<keyword evidence="3" id="KW-1185">Reference proteome</keyword>
<dbReference type="InterPro" id="IPR012677">
    <property type="entry name" value="Nucleotide-bd_a/b_plait_sf"/>
</dbReference>
<reference evidence="2 3" key="1">
    <citation type="submission" date="2018-09" db="EMBL/GenBank/DDBJ databases">
        <title>Phylogeny of the Shewanellaceae, and recommendation for two new genera, Pseudoshewanella and Parashewanella.</title>
        <authorList>
            <person name="Wang G."/>
        </authorList>
    </citation>
    <scope>NUCLEOTIDE SEQUENCE [LARGE SCALE GENOMIC DNA]</scope>
    <source>
        <strain evidence="2 3">C51</strain>
    </source>
</reference>
<dbReference type="Gene3D" id="3.30.70.330">
    <property type="match status" value="1"/>
</dbReference>
<feature type="domain" description="DEAD box helicase DbpA/CsdA RNA-binding" evidence="1">
    <location>
        <begin position="15"/>
        <end position="66"/>
    </location>
</feature>
<comment type="caution">
    <text evidence="2">The sequence shown here is derived from an EMBL/GenBank/DDBJ whole genome shotgun (WGS) entry which is preliminary data.</text>
</comment>
<organism evidence="2 3">
    <name type="scientific">Parashewanella curva</name>
    <dbReference type="NCBI Taxonomy" id="2338552"/>
    <lineage>
        <taxon>Bacteria</taxon>
        <taxon>Pseudomonadati</taxon>
        <taxon>Pseudomonadota</taxon>
        <taxon>Gammaproteobacteria</taxon>
        <taxon>Alteromonadales</taxon>
        <taxon>Shewanellaceae</taxon>
        <taxon>Parashewanella</taxon>
    </lineage>
</organism>
<dbReference type="AlphaFoldDB" id="A0A3L8PTV7"/>